<dbReference type="PANTHER" id="PTHR24058:SF22">
    <property type="entry name" value="DUAL SPECIFICITY TYROSINE-PHOSPHORYLATION-REGULATED KINASE 4"/>
    <property type="match status" value="1"/>
</dbReference>
<dbReference type="EMBL" id="CAIF01000256">
    <property type="protein sequence ID" value="CCH46600.1"/>
    <property type="molecule type" value="Genomic_DNA"/>
</dbReference>
<dbReference type="InterPro" id="IPR000719">
    <property type="entry name" value="Prot_kinase_dom"/>
</dbReference>
<comment type="caution">
    <text evidence="9">The sequence shown here is derived from an EMBL/GenBank/DDBJ whole genome shotgun (WGS) entry which is preliminary data.</text>
</comment>
<keyword evidence="3" id="KW-0808">Transferase</keyword>
<dbReference type="InterPro" id="IPR011009">
    <property type="entry name" value="Kinase-like_dom_sf"/>
</dbReference>
<evidence type="ECO:0000259" key="8">
    <source>
        <dbReference type="PROSITE" id="PS50011"/>
    </source>
</evidence>
<comment type="similarity">
    <text evidence="1">Belongs to the protein kinase superfamily. CMGC Ser/Thr protein kinase family. MNB/DYRK subfamily.</text>
</comment>
<evidence type="ECO:0000256" key="7">
    <source>
        <dbReference type="SAM" id="MobiDB-lite"/>
    </source>
</evidence>
<evidence type="ECO:0000256" key="2">
    <source>
        <dbReference type="ARBA" id="ARBA00022527"/>
    </source>
</evidence>
<evidence type="ECO:0000313" key="10">
    <source>
        <dbReference type="Proteomes" id="UP000009328"/>
    </source>
</evidence>
<dbReference type="Gene3D" id="3.30.200.20">
    <property type="entry name" value="Phosphorylase Kinase, domain 1"/>
    <property type="match status" value="1"/>
</dbReference>
<dbReference type="Proteomes" id="UP000009328">
    <property type="component" value="Unassembled WGS sequence"/>
</dbReference>
<evidence type="ECO:0000313" key="9">
    <source>
        <dbReference type="EMBL" id="CCH46600.1"/>
    </source>
</evidence>
<dbReference type="GO" id="GO:0004674">
    <property type="term" value="F:protein serine/threonine kinase activity"/>
    <property type="evidence" value="ECO:0007669"/>
    <property type="project" value="UniProtKB-KW"/>
</dbReference>
<dbReference type="Pfam" id="PF00069">
    <property type="entry name" value="Pkinase"/>
    <property type="match status" value="1"/>
</dbReference>
<evidence type="ECO:0000256" key="1">
    <source>
        <dbReference type="ARBA" id="ARBA00008867"/>
    </source>
</evidence>
<dbReference type="InParanoid" id="K0KMU5"/>
<feature type="region of interest" description="Disordered" evidence="7">
    <location>
        <begin position="120"/>
        <end position="225"/>
    </location>
</feature>
<organism evidence="9 10">
    <name type="scientific">Wickerhamomyces ciferrii (strain ATCC 14091 / BCRC 22168 / CBS 111 / JCM 3599 / NBRC 0793 / NRRL Y-1031 F-60-10)</name>
    <name type="common">Yeast</name>
    <name type="synonym">Pichia ciferrii</name>
    <dbReference type="NCBI Taxonomy" id="1206466"/>
    <lineage>
        <taxon>Eukaryota</taxon>
        <taxon>Fungi</taxon>
        <taxon>Dikarya</taxon>
        <taxon>Ascomycota</taxon>
        <taxon>Saccharomycotina</taxon>
        <taxon>Saccharomycetes</taxon>
        <taxon>Phaffomycetales</taxon>
        <taxon>Wickerhamomycetaceae</taxon>
        <taxon>Wickerhamomyces</taxon>
    </lineage>
</organism>
<dbReference type="HOGENOM" id="CLU_338947_0_0_1"/>
<feature type="region of interest" description="Disordered" evidence="7">
    <location>
        <begin position="238"/>
        <end position="352"/>
    </location>
</feature>
<evidence type="ECO:0000256" key="4">
    <source>
        <dbReference type="ARBA" id="ARBA00022741"/>
    </source>
</evidence>
<feature type="compositionally biased region" description="Low complexity" evidence="7">
    <location>
        <begin position="146"/>
        <end position="166"/>
    </location>
</feature>
<dbReference type="eggNOG" id="KOG0667">
    <property type="taxonomic scope" value="Eukaryota"/>
</dbReference>
<proteinExistence type="inferred from homology"/>
<dbReference type="GO" id="GO:0005856">
    <property type="term" value="C:cytoskeleton"/>
    <property type="evidence" value="ECO:0007669"/>
    <property type="project" value="TreeGrafter"/>
</dbReference>
<gene>
    <name evidence="9" type="ORF">BN7_6194</name>
</gene>
<keyword evidence="4" id="KW-0547">Nucleotide-binding</keyword>
<keyword evidence="10" id="KW-1185">Reference proteome</keyword>
<dbReference type="GO" id="GO:0005737">
    <property type="term" value="C:cytoplasm"/>
    <property type="evidence" value="ECO:0007669"/>
    <property type="project" value="TreeGrafter"/>
</dbReference>
<sequence length="839" mass="95695">MDSRRIPKEIPEQVPLELPKQRRSQKHQLNYTQKINNNTSKIPIKDRQVSTPIEIIDDKVYGSVKKSSIPRITSSPLHSGSIINEGSTPIIQNYNTPQKFNSNTPPSTITKLSNQLSSLTLDTPLKPRNSNPNNSLSSKIGPQGISPISLYTSSTTTSTNSTPITNHKMETHSPGIGKTINSTPSPQQLGNRTSLLLKKRLEASSSPVKNKIKSSPIKRNSSFEPKLKSYSTRSISLDHTNHLKSNNVSNNTSKNPLKNSSNLSPLKENSKSNSSNLFSRLTRSTASADLKANNNSNKLSKSTTYSNLSQNNSNPKNLNKIRSVSNQKFNGYSRYPSINNQQEQISSQENKENQKLFIRKRQDSIPKIPNNFRKSFSVNTDLNHINQPQNEFKNQLKPPLTTSKRIISSRKPQLTNKPPIFKRISTIQELSNCLYNFDKTKNLLMNNNDQITKNSSIIDFNSLSSYEKAELSKIGKVYYINKSKTSKPLIRSKIPILTNSSFNKNFGFDDLDKNLILDKNDHLQYRYQILGSLGKGSFGNVVKCFDHKSGKILSIKIMKNDLELSLQCINEIKVLKKLIPNKQSLNYFGHFNFRSHICIITELLSVNLYDCLESTNFKSFELNILQKWSKDILQGLKFLHQQGIIHADLKPENIMLISTNSLDLKIIDFGTSCSIGDVSYPYIQSRFYRSPEIVLGCRYNEKIDIWSFAVMIWELYMGNPMFPAKDELDLLNLIIKTMGSPDSRLILRYRYELNKFGSVNKRKNLKFIDLKALIFTKFDDDGNFIDYDNIINDNTKIKAPFLTKHETFNDFLMKALNWDIEERYSADELLNHDFLQLNL</sequence>
<evidence type="ECO:0000256" key="3">
    <source>
        <dbReference type="ARBA" id="ARBA00022679"/>
    </source>
</evidence>
<reference evidence="9 10" key="1">
    <citation type="journal article" date="2012" name="Eukaryot. Cell">
        <title>Draft genome sequence of Wickerhamomyces ciferrii NRRL Y-1031 F-60-10.</title>
        <authorList>
            <person name="Schneider J."/>
            <person name="Andrea H."/>
            <person name="Blom J."/>
            <person name="Jaenicke S."/>
            <person name="Ruckert C."/>
            <person name="Schorsch C."/>
            <person name="Szczepanowski R."/>
            <person name="Farwick M."/>
            <person name="Goesmann A."/>
            <person name="Puhler A."/>
            <person name="Schaffer S."/>
            <person name="Tauch A."/>
            <person name="Kohler T."/>
            <person name="Brinkrolf K."/>
        </authorList>
    </citation>
    <scope>NUCLEOTIDE SEQUENCE [LARGE SCALE GENOMIC DNA]</scope>
    <source>
        <strain evidence="10">ATCC 14091 / BCRC 22168 / CBS 111 / JCM 3599 / NBRC 0793 / NRRL Y-1031 F-60-10</strain>
    </source>
</reference>
<dbReference type="PANTHER" id="PTHR24058">
    <property type="entry name" value="DUAL SPECIFICITY PROTEIN KINASE"/>
    <property type="match status" value="1"/>
</dbReference>
<dbReference type="PROSITE" id="PS00108">
    <property type="entry name" value="PROTEIN_KINASE_ST"/>
    <property type="match status" value="1"/>
</dbReference>
<dbReference type="GO" id="GO:0005524">
    <property type="term" value="F:ATP binding"/>
    <property type="evidence" value="ECO:0007669"/>
    <property type="project" value="UniProtKB-KW"/>
</dbReference>
<name>K0KMU5_WICCF</name>
<protein>
    <recommendedName>
        <fullName evidence="8">Protein kinase domain-containing protein</fullName>
    </recommendedName>
</protein>
<dbReference type="SUPFAM" id="SSF56112">
    <property type="entry name" value="Protein kinase-like (PK-like)"/>
    <property type="match status" value="1"/>
</dbReference>
<feature type="compositionally biased region" description="Low complexity" evidence="7">
    <location>
        <begin position="337"/>
        <end position="348"/>
    </location>
</feature>
<keyword evidence="6" id="KW-0067">ATP-binding</keyword>
<keyword evidence="5" id="KW-0418">Kinase</keyword>
<feature type="compositionally biased region" description="Low complexity" evidence="7">
    <location>
        <begin position="124"/>
        <end position="139"/>
    </location>
</feature>
<dbReference type="PROSITE" id="PS50011">
    <property type="entry name" value="PROTEIN_KINASE_DOM"/>
    <property type="match status" value="1"/>
</dbReference>
<dbReference type="InterPro" id="IPR050494">
    <property type="entry name" value="Ser_Thr_dual-spec_kinase"/>
</dbReference>
<dbReference type="SMART" id="SM00220">
    <property type="entry name" value="S_TKc"/>
    <property type="match status" value="1"/>
</dbReference>
<keyword evidence="2" id="KW-0723">Serine/threonine-protein kinase</keyword>
<feature type="domain" description="Protein kinase" evidence="8">
    <location>
        <begin position="527"/>
        <end position="835"/>
    </location>
</feature>
<dbReference type="STRING" id="1206466.K0KMU5"/>
<evidence type="ECO:0000256" key="5">
    <source>
        <dbReference type="ARBA" id="ARBA00022777"/>
    </source>
</evidence>
<feature type="compositionally biased region" description="Low complexity" evidence="7">
    <location>
        <begin position="286"/>
        <end position="307"/>
    </location>
</feature>
<accession>K0KMU5</accession>
<dbReference type="AlphaFoldDB" id="K0KMU5"/>
<evidence type="ECO:0000256" key="6">
    <source>
        <dbReference type="ARBA" id="ARBA00022840"/>
    </source>
</evidence>
<feature type="compositionally biased region" description="Low complexity" evidence="7">
    <location>
        <begin position="244"/>
        <end position="277"/>
    </location>
</feature>
<dbReference type="InterPro" id="IPR008271">
    <property type="entry name" value="Ser/Thr_kinase_AS"/>
</dbReference>
<feature type="compositionally biased region" description="Polar residues" evidence="7">
    <location>
        <begin position="179"/>
        <end position="194"/>
    </location>
</feature>
<dbReference type="Gene3D" id="1.10.510.10">
    <property type="entry name" value="Transferase(Phosphotransferase) domain 1"/>
    <property type="match status" value="1"/>
</dbReference>
<feature type="compositionally biased region" description="Polar residues" evidence="7">
    <location>
        <begin position="308"/>
        <end position="330"/>
    </location>
</feature>